<evidence type="ECO:0000256" key="2">
    <source>
        <dbReference type="ARBA" id="ARBA00022723"/>
    </source>
</evidence>
<evidence type="ECO:0000313" key="10">
    <source>
        <dbReference type="Proteomes" id="UP000284835"/>
    </source>
</evidence>
<evidence type="ECO:0000313" key="6">
    <source>
        <dbReference type="EMBL" id="RGW32719.1"/>
    </source>
</evidence>
<evidence type="ECO:0000256" key="1">
    <source>
        <dbReference type="ARBA" id="ARBA00022691"/>
    </source>
</evidence>
<dbReference type="InterPro" id="IPR058240">
    <property type="entry name" value="rSAM_sf"/>
</dbReference>
<reference evidence="9 10" key="1">
    <citation type="submission" date="2018-08" db="EMBL/GenBank/DDBJ databases">
        <title>A genome reference for cultivated species of the human gut microbiota.</title>
        <authorList>
            <person name="Zou Y."/>
            <person name="Xue W."/>
            <person name="Luo G."/>
        </authorList>
    </citation>
    <scope>NUCLEOTIDE SEQUENCE [LARGE SCALE GENOMIC DNA]</scope>
    <source>
        <strain evidence="6 11">AF12-8</strain>
        <strain evidence="8 10">AM30-13AC</strain>
        <strain evidence="7 9">AM47-6BH</strain>
    </source>
</reference>
<dbReference type="PANTHER" id="PTHR11228">
    <property type="entry name" value="RADICAL SAM DOMAIN PROTEIN"/>
    <property type="match status" value="1"/>
</dbReference>
<evidence type="ECO:0000313" key="7">
    <source>
        <dbReference type="EMBL" id="RGZ93711.1"/>
    </source>
</evidence>
<keyword evidence="3" id="KW-0408">Iron</keyword>
<dbReference type="EMBL" id="QSAE01000128">
    <property type="protein sequence ID" value="RGW32719.1"/>
    <property type="molecule type" value="Genomic_DNA"/>
</dbReference>
<dbReference type="CDD" id="cd01335">
    <property type="entry name" value="Radical_SAM"/>
    <property type="match status" value="1"/>
</dbReference>
<accession>A0A413Q7Y2</accession>
<dbReference type="SUPFAM" id="SSF102114">
    <property type="entry name" value="Radical SAM enzymes"/>
    <property type="match status" value="1"/>
</dbReference>
<keyword evidence="1" id="KW-0949">S-adenosyl-L-methionine</keyword>
<dbReference type="InterPro" id="IPR007197">
    <property type="entry name" value="rSAM"/>
</dbReference>
<feature type="domain" description="Radical SAM core" evidence="5">
    <location>
        <begin position="1"/>
        <end position="223"/>
    </location>
</feature>
<dbReference type="GO" id="GO:0046872">
    <property type="term" value="F:metal ion binding"/>
    <property type="evidence" value="ECO:0007669"/>
    <property type="project" value="UniProtKB-KW"/>
</dbReference>
<protein>
    <submittedName>
        <fullName evidence="7">Radical SAM protein</fullName>
    </submittedName>
</protein>
<evidence type="ECO:0000313" key="9">
    <source>
        <dbReference type="Proteomes" id="UP000283721"/>
    </source>
</evidence>
<organism evidence="7 9">
    <name type="scientific">Agathobacter rectalis</name>
    <dbReference type="NCBI Taxonomy" id="39491"/>
    <lineage>
        <taxon>Bacteria</taxon>
        <taxon>Bacillati</taxon>
        <taxon>Bacillota</taxon>
        <taxon>Clostridia</taxon>
        <taxon>Lachnospirales</taxon>
        <taxon>Lachnospiraceae</taxon>
        <taxon>Agathobacter</taxon>
    </lineage>
</organism>
<evidence type="ECO:0000313" key="8">
    <source>
        <dbReference type="EMBL" id="RHD94702.1"/>
    </source>
</evidence>
<dbReference type="InterPro" id="IPR013785">
    <property type="entry name" value="Aldolase_TIM"/>
</dbReference>
<dbReference type="PANTHER" id="PTHR11228:SF7">
    <property type="entry name" value="PQQA PEPTIDE CYCLASE"/>
    <property type="match status" value="1"/>
</dbReference>
<dbReference type="RefSeq" id="WP_118083927.1">
    <property type="nucleotide sequence ID" value="NZ_QSJS01000008.1"/>
</dbReference>
<keyword evidence="4" id="KW-0411">Iron-sulfur</keyword>
<name>A0A413Q7Y2_9FIRM</name>
<dbReference type="GO" id="GO:0051536">
    <property type="term" value="F:iron-sulfur cluster binding"/>
    <property type="evidence" value="ECO:0007669"/>
    <property type="project" value="UniProtKB-KW"/>
</dbReference>
<gene>
    <name evidence="8" type="ORF">DW775_08065</name>
    <name evidence="7" type="ORF">DW967_06225</name>
    <name evidence="6" type="ORF">DWV78_16510</name>
</gene>
<dbReference type="Proteomes" id="UP000284835">
    <property type="component" value="Unassembled WGS sequence"/>
</dbReference>
<evidence type="ECO:0000256" key="4">
    <source>
        <dbReference type="ARBA" id="ARBA00023014"/>
    </source>
</evidence>
<proteinExistence type="predicted"/>
<comment type="caution">
    <text evidence="7">The sequence shown here is derived from an EMBL/GenBank/DDBJ whole genome shotgun (WGS) entry which is preliminary data.</text>
</comment>
<evidence type="ECO:0000259" key="5">
    <source>
        <dbReference type="PROSITE" id="PS51918"/>
    </source>
</evidence>
<dbReference type="Proteomes" id="UP000286581">
    <property type="component" value="Unassembled WGS sequence"/>
</dbReference>
<dbReference type="InterPro" id="IPR050377">
    <property type="entry name" value="Radical_SAM_PqqE_MftC-like"/>
</dbReference>
<dbReference type="SFLD" id="SFLDG01067">
    <property type="entry name" value="SPASM/twitch_domain_containing"/>
    <property type="match status" value="1"/>
</dbReference>
<dbReference type="Gene3D" id="3.20.20.70">
    <property type="entry name" value="Aldolase class I"/>
    <property type="match status" value="1"/>
</dbReference>
<dbReference type="SFLD" id="SFLDS00029">
    <property type="entry name" value="Radical_SAM"/>
    <property type="match status" value="1"/>
</dbReference>
<dbReference type="GO" id="GO:0003824">
    <property type="term" value="F:catalytic activity"/>
    <property type="evidence" value="ECO:0007669"/>
    <property type="project" value="InterPro"/>
</dbReference>
<dbReference type="EMBL" id="QSES01000009">
    <property type="protein sequence ID" value="RGZ93711.1"/>
    <property type="molecule type" value="Genomic_DNA"/>
</dbReference>
<sequence>MQTIKWELTPYCNLHCRHCGAESKHKRKILSLEENKIIANMLKEQGVTSIRFITKETCMYPHWLDLFDYISEMGIRIMLITNGTLLTESILERLYACNIDLIAISLEGISSKTNDYVRGEGVFERIMTMMDIVRKMNHKYGYDLPVGIQLNLTQMNLCEVDDMIDFCNSLPINVLSIGSVIATGNAKFNREICLEHKQAVSAAYKIIENYQKIEKKQFFLNFKLFSTYETIYANLINNTELLPTVHKCSVVDSLFEVMSDGSLCRCNLLEDEGVISDEDLSAGSIYDYDVNSEAVSEDKVEKWLGYRNSGFCQKCFFREDCNLCLLTSQRSEELSEQKKICEEYYNKIMALKEMVYEGKCLFGINERTFVKEYKDYMKLTNAFSGDVTFYGKDCDVIRLLMQTESVTDLEKYEELIVRLLLYDMLKIKNKG</sequence>
<dbReference type="Pfam" id="PF04055">
    <property type="entry name" value="Radical_SAM"/>
    <property type="match status" value="1"/>
</dbReference>
<evidence type="ECO:0000313" key="11">
    <source>
        <dbReference type="Proteomes" id="UP000286581"/>
    </source>
</evidence>
<dbReference type="PROSITE" id="PS51918">
    <property type="entry name" value="RADICAL_SAM"/>
    <property type="match status" value="1"/>
</dbReference>
<dbReference type="AlphaFoldDB" id="A0A413Q7Y2"/>
<keyword evidence="2" id="KW-0479">Metal-binding</keyword>
<dbReference type="Proteomes" id="UP000283721">
    <property type="component" value="Unassembled WGS sequence"/>
</dbReference>
<dbReference type="EMBL" id="QSJS01000008">
    <property type="protein sequence ID" value="RHD94702.1"/>
    <property type="molecule type" value="Genomic_DNA"/>
</dbReference>
<evidence type="ECO:0000256" key="3">
    <source>
        <dbReference type="ARBA" id="ARBA00023004"/>
    </source>
</evidence>